<name>A0A5A7NBC8_9PROT</name>
<keyword evidence="3" id="KW-1185">Reference proteome</keyword>
<protein>
    <recommendedName>
        <fullName evidence="4">Organic solvent tolerance-like N-terminal domain-containing protein</fullName>
    </recommendedName>
</protein>
<comment type="caution">
    <text evidence="2">The sequence shown here is derived from an EMBL/GenBank/DDBJ whole genome shotgun (WGS) entry which is preliminary data.</text>
</comment>
<gene>
    <name evidence="2" type="ORF">JCM17846_26270</name>
</gene>
<evidence type="ECO:0000313" key="3">
    <source>
        <dbReference type="Proteomes" id="UP000324996"/>
    </source>
</evidence>
<accession>A0A5A7NBC8</accession>
<sequence>MDIPNRTITLGGGVVLLRGETRLAGERLLIDLVSGVTKLDGENQPGDDSGARVRGRFVLPERGSERGNEGENKPGPEPQKDGASR</sequence>
<dbReference type="EMBL" id="BKCN01000015">
    <property type="protein sequence ID" value="GER04945.1"/>
    <property type="molecule type" value="Genomic_DNA"/>
</dbReference>
<dbReference type="Proteomes" id="UP000324996">
    <property type="component" value="Unassembled WGS sequence"/>
</dbReference>
<feature type="region of interest" description="Disordered" evidence="1">
    <location>
        <begin position="38"/>
        <end position="85"/>
    </location>
</feature>
<reference evidence="2 3" key="1">
    <citation type="submission" date="2019-09" db="EMBL/GenBank/DDBJ databases">
        <title>NBRP : Genome information of microbial organism related human and environment.</title>
        <authorList>
            <person name="Hattori M."/>
            <person name="Oshima K."/>
            <person name="Inaba H."/>
            <person name="Suda W."/>
            <person name="Sakamoto M."/>
            <person name="Iino T."/>
            <person name="Kitahara M."/>
            <person name="Oshida Y."/>
            <person name="Iida T."/>
            <person name="Kudo T."/>
            <person name="Itoh T."/>
            <person name="Ohkuma M."/>
        </authorList>
    </citation>
    <scope>NUCLEOTIDE SEQUENCE [LARGE SCALE GENOMIC DNA]</scope>
    <source>
        <strain evidence="2 3">Q-1</strain>
    </source>
</reference>
<evidence type="ECO:0000313" key="2">
    <source>
        <dbReference type="EMBL" id="GER04945.1"/>
    </source>
</evidence>
<dbReference type="AlphaFoldDB" id="A0A5A7NBC8"/>
<evidence type="ECO:0008006" key="4">
    <source>
        <dbReference type="Google" id="ProtNLM"/>
    </source>
</evidence>
<proteinExistence type="predicted"/>
<organism evidence="2 3">
    <name type="scientific">Iodidimonas nitroreducens</name>
    <dbReference type="NCBI Taxonomy" id="1236968"/>
    <lineage>
        <taxon>Bacteria</taxon>
        <taxon>Pseudomonadati</taxon>
        <taxon>Pseudomonadota</taxon>
        <taxon>Alphaproteobacteria</taxon>
        <taxon>Iodidimonadales</taxon>
        <taxon>Iodidimonadaceae</taxon>
        <taxon>Iodidimonas</taxon>
    </lineage>
</organism>
<evidence type="ECO:0000256" key="1">
    <source>
        <dbReference type="SAM" id="MobiDB-lite"/>
    </source>
</evidence>
<feature type="compositionally biased region" description="Basic and acidic residues" evidence="1">
    <location>
        <begin position="62"/>
        <end position="85"/>
    </location>
</feature>